<dbReference type="STRING" id="349163.Acry_1291"/>
<dbReference type="EMBL" id="CP000697">
    <property type="protein sequence ID" value="ABQ30502.1"/>
    <property type="molecule type" value="Genomic_DNA"/>
</dbReference>
<reference evidence="2 3" key="1">
    <citation type="submission" date="2007-05" db="EMBL/GenBank/DDBJ databases">
        <title>Complete sequence of chromosome of Acidiphilium cryptum JF-5.</title>
        <authorList>
            <consortium name="US DOE Joint Genome Institute"/>
            <person name="Copeland A."/>
            <person name="Lucas S."/>
            <person name="Lapidus A."/>
            <person name="Barry K."/>
            <person name="Detter J.C."/>
            <person name="Glavina del Rio T."/>
            <person name="Hammon N."/>
            <person name="Israni S."/>
            <person name="Dalin E."/>
            <person name="Tice H."/>
            <person name="Pitluck S."/>
            <person name="Sims D."/>
            <person name="Brettin T."/>
            <person name="Bruce D."/>
            <person name="Han C."/>
            <person name="Schmutz J."/>
            <person name="Larimer F."/>
            <person name="Land M."/>
            <person name="Hauser L."/>
            <person name="Kyrpides N."/>
            <person name="Kim E."/>
            <person name="Magnuson T."/>
            <person name="Richardson P."/>
        </authorList>
    </citation>
    <scope>NUCLEOTIDE SEQUENCE [LARGE SCALE GENOMIC DNA]</scope>
    <source>
        <strain evidence="2 3">JF-5</strain>
    </source>
</reference>
<protein>
    <recommendedName>
        <fullName evidence="4">Transporter</fullName>
    </recommendedName>
</protein>
<feature type="signal peptide" evidence="1">
    <location>
        <begin position="1"/>
        <end position="27"/>
    </location>
</feature>
<dbReference type="HOGENOM" id="CLU_082659_0_0_5"/>
<dbReference type="AlphaFoldDB" id="A5FY20"/>
<evidence type="ECO:0008006" key="4">
    <source>
        <dbReference type="Google" id="ProtNLM"/>
    </source>
</evidence>
<evidence type="ECO:0000256" key="1">
    <source>
        <dbReference type="SAM" id="SignalP"/>
    </source>
</evidence>
<keyword evidence="3" id="KW-1185">Reference proteome</keyword>
<name>A5FY20_ACICJ</name>
<evidence type="ECO:0000313" key="3">
    <source>
        <dbReference type="Proteomes" id="UP000000245"/>
    </source>
</evidence>
<gene>
    <name evidence="2" type="ordered locus">Acry_1291</name>
</gene>
<proteinExistence type="predicted"/>
<evidence type="ECO:0000313" key="2">
    <source>
        <dbReference type="EMBL" id="ABQ30502.1"/>
    </source>
</evidence>
<organism evidence="2 3">
    <name type="scientific">Acidiphilium cryptum (strain JF-5)</name>
    <dbReference type="NCBI Taxonomy" id="349163"/>
    <lineage>
        <taxon>Bacteria</taxon>
        <taxon>Pseudomonadati</taxon>
        <taxon>Pseudomonadota</taxon>
        <taxon>Alphaproteobacteria</taxon>
        <taxon>Acetobacterales</taxon>
        <taxon>Acidocellaceae</taxon>
        <taxon>Acidiphilium</taxon>
    </lineage>
</organism>
<dbReference type="Proteomes" id="UP000000245">
    <property type="component" value="Chromosome"/>
</dbReference>
<keyword evidence="1" id="KW-0732">Signal</keyword>
<dbReference type="KEGG" id="acr:Acry_1291"/>
<sequence length="271" mass="29468">MRRIMPAWRLAALVIAGTAATTSAARAGAWPEPVGHWLAIETFSDYHAATQGYGQFGQPAGRGRYVQYELSPYIEYGLTPRLTLGFQPRAQEVIQSNLPGTRGATGFVQFNLWARYAVWRDAWNVISVQGQLGIPGVQSPASPVLAQPGAEYEGRVLFGHAFRLPGGWSGYTDLEAGYRMEVDGWADQIRADGTIGIRPRRGWLLLAQGFNTISVGTAAPGGSDYNLYRVAFSVVHDLTHHVAVQAGLWHDAGGRNVALGNAGFLAVWLRF</sequence>
<feature type="chain" id="PRO_5002681838" description="Transporter" evidence="1">
    <location>
        <begin position="28"/>
        <end position="271"/>
    </location>
</feature>
<accession>A5FY20</accession>